<accession>A0A4Q9GSH0</accession>
<evidence type="ECO:0000256" key="1">
    <source>
        <dbReference type="SAM" id="SignalP"/>
    </source>
</evidence>
<keyword evidence="3" id="KW-1185">Reference proteome</keyword>
<dbReference type="AlphaFoldDB" id="A0A4Q9GSH0"/>
<evidence type="ECO:0000313" key="3">
    <source>
        <dbReference type="Proteomes" id="UP000294194"/>
    </source>
</evidence>
<dbReference type="RefSeq" id="WP_130982061.1">
    <property type="nucleotide sequence ID" value="NZ_SISG01000001.1"/>
</dbReference>
<feature type="chain" id="PRO_5020796071" evidence="1">
    <location>
        <begin position="25"/>
        <end position="343"/>
    </location>
</feature>
<sequence>MRKLVGMVAVLLLLSGCTMFDAEARRTFERHHAEKAAVLALQNRLERMPGVEVATVGITAASGLLDANGSPTDKDSLGVWVTMPRVETNRLVEVAAAVREVVRSGPLAAAHHELIVQAGGREALRMNQFELTDQLLLDALDYWFAVRALVDPALSLTIGYPGFGGDYSRIITAPVYSPEITAAYTAAFPEIVEIPDVTLGMPVVELTGFRLVGELPPREVMETFGRIIPSVRLLSRDYYPGRQGHVLFEWRYSPIEKTGAVYSVHAIQETDTGEGDLEKVVDELARSAVGPTTVRSYLITRPGFLRFNCEPAEYPYPNDFTLVASLRDLGMAVTAEENAGYCA</sequence>
<name>A0A4Q9GSH0_9MICO</name>
<organism evidence="2 3">
    <name type="scientific">Glaciihabitans arcticus</name>
    <dbReference type="NCBI Taxonomy" id="2668039"/>
    <lineage>
        <taxon>Bacteria</taxon>
        <taxon>Bacillati</taxon>
        <taxon>Actinomycetota</taxon>
        <taxon>Actinomycetes</taxon>
        <taxon>Micrococcales</taxon>
        <taxon>Microbacteriaceae</taxon>
        <taxon>Glaciihabitans</taxon>
    </lineage>
</organism>
<dbReference type="Proteomes" id="UP000294194">
    <property type="component" value="Unassembled WGS sequence"/>
</dbReference>
<feature type="signal peptide" evidence="1">
    <location>
        <begin position="1"/>
        <end position="24"/>
    </location>
</feature>
<keyword evidence="1" id="KW-0732">Signal</keyword>
<dbReference type="PROSITE" id="PS51257">
    <property type="entry name" value="PROKAR_LIPOPROTEIN"/>
    <property type="match status" value="1"/>
</dbReference>
<dbReference type="EMBL" id="SISG01000001">
    <property type="protein sequence ID" value="TBN57952.1"/>
    <property type="molecule type" value="Genomic_DNA"/>
</dbReference>
<evidence type="ECO:0000313" key="2">
    <source>
        <dbReference type="EMBL" id="TBN57952.1"/>
    </source>
</evidence>
<protein>
    <submittedName>
        <fullName evidence="2">Uncharacterized protein</fullName>
    </submittedName>
</protein>
<proteinExistence type="predicted"/>
<gene>
    <name evidence="2" type="ORF">EYE40_11385</name>
</gene>
<comment type="caution">
    <text evidence="2">The sequence shown here is derived from an EMBL/GenBank/DDBJ whole genome shotgun (WGS) entry which is preliminary data.</text>
</comment>
<reference evidence="3" key="1">
    <citation type="submission" date="2019-02" db="EMBL/GenBank/DDBJ databases">
        <title>Glaciihabitans arcticus sp. nov., a psychrotolerant bacterium isolated from polar soil.</title>
        <authorList>
            <person name="Dahal R.H."/>
        </authorList>
    </citation>
    <scope>NUCLEOTIDE SEQUENCE [LARGE SCALE GENOMIC DNA]</scope>
    <source>
        <strain evidence="3">RP-3-7</strain>
    </source>
</reference>